<gene>
    <name evidence="1" type="ORF">JFN88_12570</name>
</gene>
<evidence type="ECO:0000313" key="1">
    <source>
        <dbReference type="EMBL" id="MBJ6362101.1"/>
    </source>
</evidence>
<proteinExistence type="predicted"/>
<sequence length="165" mass="19268">MTPVLLLKELVQFLRSAVDDYAATKGESGEYRVPEVFDWYLPFKSGRDAEKTDFPYVTAKIVDIEETDDQQRVTVILSFGVYHDGIDDNADRQRVHPDGAYDLLNLMEHVRQSLYRKGIINRQFRLKKPYKAHIPEEQPYPLWVGQAITTWELPPIKREVPIIYD</sequence>
<dbReference type="Proteomes" id="UP000640274">
    <property type="component" value="Unassembled WGS sequence"/>
</dbReference>
<reference evidence="1" key="1">
    <citation type="submission" date="2020-12" db="EMBL/GenBank/DDBJ databases">
        <authorList>
            <person name="Huq M.A."/>
        </authorList>
    </citation>
    <scope>NUCLEOTIDE SEQUENCE</scope>
    <source>
        <strain evidence="1">MAHUQ-46</strain>
    </source>
</reference>
<dbReference type="AlphaFoldDB" id="A0A934IZI5"/>
<evidence type="ECO:0000313" key="2">
    <source>
        <dbReference type="Proteomes" id="UP000640274"/>
    </source>
</evidence>
<accession>A0A934IZI5</accession>
<protein>
    <submittedName>
        <fullName evidence="1">Uncharacterized protein</fullName>
    </submittedName>
</protein>
<dbReference type="RefSeq" id="WP_199019645.1">
    <property type="nucleotide sequence ID" value="NZ_JAELUP010000065.1"/>
</dbReference>
<keyword evidence="2" id="KW-1185">Reference proteome</keyword>
<dbReference type="EMBL" id="JAELUP010000065">
    <property type="protein sequence ID" value="MBJ6362101.1"/>
    <property type="molecule type" value="Genomic_DNA"/>
</dbReference>
<comment type="caution">
    <text evidence="1">The sequence shown here is derived from an EMBL/GenBank/DDBJ whole genome shotgun (WGS) entry which is preliminary data.</text>
</comment>
<name>A0A934IZI5_9BACL</name>
<organism evidence="1 2">
    <name type="scientific">Paenibacillus roseus</name>
    <dbReference type="NCBI Taxonomy" id="2798579"/>
    <lineage>
        <taxon>Bacteria</taxon>
        <taxon>Bacillati</taxon>
        <taxon>Bacillota</taxon>
        <taxon>Bacilli</taxon>
        <taxon>Bacillales</taxon>
        <taxon>Paenibacillaceae</taxon>
        <taxon>Paenibacillus</taxon>
    </lineage>
</organism>